<proteinExistence type="predicted"/>
<name>A0A2M8R4J3_9BRAD</name>
<reference evidence="3 4" key="1">
    <citation type="submission" date="2017-11" db="EMBL/GenBank/DDBJ databases">
        <title>Bradyrhizobium forestalis sp. nov., an efficient nitrogen-fixing bacterium isolated from nodules of forest legume species in the Amazon.</title>
        <authorList>
            <person name="Costa E.M."/>
            <person name="Guimaraes A."/>
            <person name="Carvalho T.S."/>
            <person name="Rodrigues T.L."/>
            <person name="Ribeiro P.R.A."/>
            <person name="Lebbe L."/>
            <person name="Willems A."/>
            <person name="Moreira F.M.S."/>
        </authorList>
    </citation>
    <scope>NUCLEOTIDE SEQUENCE [LARGE SCALE GENOMIC DNA]</scope>
    <source>
        <strain evidence="3 4">INPA54B</strain>
    </source>
</reference>
<evidence type="ECO:0000313" key="4">
    <source>
        <dbReference type="Proteomes" id="UP000231194"/>
    </source>
</evidence>
<dbReference type="GO" id="GO:0016743">
    <property type="term" value="F:carboxyl- or carbamoyltransferase activity"/>
    <property type="evidence" value="ECO:0007669"/>
    <property type="project" value="InterPro"/>
</dbReference>
<dbReference type="Proteomes" id="UP000231194">
    <property type="component" value="Unassembled WGS sequence"/>
</dbReference>
<protein>
    <recommendedName>
        <fullName evidence="2">Aspartate/ornithine carbamoyltransferase Asp/Orn-binding domain-containing protein</fullName>
    </recommendedName>
</protein>
<dbReference type="EMBL" id="PGVG01000022">
    <property type="protein sequence ID" value="PJG52739.1"/>
    <property type="molecule type" value="Genomic_DNA"/>
</dbReference>
<dbReference type="Pfam" id="PF00185">
    <property type="entry name" value="OTCace"/>
    <property type="match status" value="1"/>
</dbReference>
<dbReference type="Gene3D" id="3.40.50.1370">
    <property type="entry name" value="Aspartate/ornithine carbamoyltransferase"/>
    <property type="match status" value="2"/>
</dbReference>
<dbReference type="AlphaFoldDB" id="A0A2M8R4J3"/>
<sequence length="124" mass="13520">MPSESSRDFLRFQDLDADTILSIVARAQVLATAWTDRAMPQSLAGKRVAVIVDDGGRADQLLQYQISAPLLDRCRRDVIFLPCPPVTRGKEVSATAMTHPACQSTAAKAFLLHAQNALLEWVAA</sequence>
<dbReference type="GO" id="GO:0006520">
    <property type="term" value="P:amino acid metabolic process"/>
    <property type="evidence" value="ECO:0007669"/>
    <property type="project" value="InterPro"/>
</dbReference>
<comment type="caution">
    <text evidence="3">The sequence shown here is derived from an EMBL/GenBank/DDBJ whole genome shotgun (WGS) entry which is preliminary data.</text>
</comment>
<dbReference type="GO" id="GO:0016597">
    <property type="term" value="F:amino acid binding"/>
    <property type="evidence" value="ECO:0007669"/>
    <property type="project" value="InterPro"/>
</dbReference>
<dbReference type="OrthoDB" id="9802587at2"/>
<dbReference type="SUPFAM" id="SSF53671">
    <property type="entry name" value="Aspartate/ornithine carbamoyltransferase"/>
    <property type="match status" value="1"/>
</dbReference>
<feature type="domain" description="Aspartate/ornithine carbamoyltransferase Asp/Orn-binding" evidence="2">
    <location>
        <begin position="57"/>
        <end position="121"/>
    </location>
</feature>
<dbReference type="InterPro" id="IPR006131">
    <property type="entry name" value="Asp_carbamoyltransf_Asp/Orn-bd"/>
</dbReference>
<keyword evidence="1" id="KW-0808">Transferase</keyword>
<evidence type="ECO:0000259" key="2">
    <source>
        <dbReference type="Pfam" id="PF00185"/>
    </source>
</evidence>
<gene>
    <name evidence="3" type="ORF">CVM73_24200</name>
</gene>
<organism evidence="3 4">
    <name type="scientific">Bradyrhizobium forestalis</name>
    <dbReference type="NCBI Taxonomy" id="1419263"/>
    <lineage>
        <taxon>Bacteria</taxon>
        <taxon>Pseudomonadati</taxon>
        <taxon>Pseudomonadota</taxon>
        <taxon>Alphaproteobacteria</taxon>
        <taxon>Hyphomicrobiales</taxon>
        <taxon>Nitrobacteraceae</taxon>
        <taxon>Bradyrhizobium</taxon>
    </lineage>
</organism>
<keyword evidence="4" id="KW-1185">Reference proteome</keyword>
<accession>A0A2M8R4J3</accession>
<evidence type="ECO:0000256" key="1">
    <source>
        <dbReference type="ARBA" id="ARBA00022679"/>
    </source>
</evidence>
<dbReference type="InterPro" id="IPR036901">
    <property type="entry name" value="Asp/Orn_carbamoylTrfase_sf"/>
</dbReference>
<evidence type="ECO:0000313" key="3">
    <source>
        <dbReference type="EMBL" id="PJG52739.1"/>
    </source>
</evidence>